<dbReference type="InterPro" id="IPR010380">
    <property type="entry name" value="DUF975"/>
</dbReference>
<feature type="transmembrane region" description="Helical" evidence="2">
    <location>
        <begin position="143"/>
        <end position="176"/>
    </location>
</feature>
<dbReference type="RefSeq" id="WP_085548244.1">
    <property type="nucleotide sequence ID" value="NZ_FXAR01000001.1"/>
</dbReference>
<accession>A0A1X7HUG2</accession>
<dbReference type="EMBL" id="FXAR01000001">
    <property type="protein sequence ID" value="SMG05632.1"/>
    <property type="molecule type" value="Genomic_DNA"/>
</dbReference>
<evidence type="ECO:0000256" key="2">
    <source>
        <dbReference type="SAM" id="Phobius"/>
    </source>
</evidence>
<organism evidence="3 4">
    <name type="scientific">Corynebacterium pollutisoli</name>
    <dbReference type="NCBI Taxonomy" id="1610489"/>
    <lineage>
        <taxon>Bacteria</taxon>
        <taxon>Bacillati</taxon>
        <taxon>Actinomycetota</taxon>
        <taxon>Actinomycetes</taxon>
        <taxon>Mycobacteriales</taxon>
        <taxon>Corynebacteriaceae</taxon>
        <taxon>Corynebacterium</taxon>
    </lineage>
</organism>
<keyword evidence="2" id="KW-0812">Transmembrane</keyword>
<reference evidence="4" key="1">
    <citation type="submission" date="2017-04" db="EMBL/GenBank/DDBJ databases">
        <authorList>
            <person name="Varghese N."/>
            <person name="Submissions S."/>
        </authorList>
    </citation>
    <scope>NUCLEOTIDE SEQUENCE [LARGE SCALE GENOMIC DNA]</scope>
    <source>
        <strain evidence="4">VDS</strain>
    </source>
</reference>
<dbReference type="PANTHER" id="PTHR40076">
    <property type="entry name" value="MEMBRANE PROTEIN-RELATED"/>
    <property type="match status" value="1"/>
</dbReference>
<keyword evidence="4" id="KW-1185">Reference proteome</keyword>
<sequence length="249" mass="26525">MTQPHDPYPGYAGHQPPTPHMIPPGPPRPVDAVASLTQGWKALASNLLPWVLAMLIFLAVFVVIMVVAVVPVALSETVSEDQAVALAPATVAALIIAYLIAFAIGVVWSLNVYRNAVRQVQGESVTVGSFFQFRDLGIPFVAYLLVALATFLGMLLLIIPGLVVAFLLMFVPYLAFSRPETGLSGIFRGSVEIARNNLGASLLLVLFSLLLGAVGSITVIGIFITTPLVAMMMAHASLQGSGDRMLYRP</sequence>
<keyword evidence="2" id="KW-1133">Transmembrane helix</keyword>
<evidence type="ECO:0000313" key="4">
    <source>
        <dbReference type="Proteomes" id="UP000193309"/>
    </source>
</evidence>
<feature type="region of interest" description="Disordered" evidence="1">
    <location>
        <begin position="1"/>
        <end position="24"/>
    </location>
</feature>
<dbReference type="STRING" id="1610489.SAMN06295981_0024"/>
<evidence type="ECO:0000313" key="3">
    <source>
        <dbReference type="EMBL" id="SMG05632.1"/>
    </source>
</evidence>
<dbReference type="AlphaFoldDB" id="A0A1X7HUG2"/>
<feature type="transmembrane region" description="Helical" evidence="2">
    <location>
        <begin position="197"/>
        <end position="224"/>
    </location>
</feature>
<protein>
    <submittedName>
        <fullName evidence="3">Uncharacterized membrane protein</fullName>
    </submittedName>
</protein>
<proteinExistence type="predicted"/>
<feature type="transmembrane region" description="Helical" evidence="2">
    <location>
        <begin position="50"/>
        <end position="74"/>
    </location>
</feature>
<feature type="transmembrane region" description="Helical" evidence="2">
    <location>
        <begin position="86"/>
        <end position="108"/>
    </location>
</feature>
<keyword evidence="2" id="KW-0472">Membrane</keyword>
<dbReference type="OrthoDB" id="4412277at2"/>
<gene>
    <name evidence="3" type="ORF">SAMN06295981_0024</name>
</gene>
<dbReference type="PANTHER" id="PTHR40076:SF1">
    <property type="entry name" value="MEMBRANE PROTEIN"/>
    <property type="match status" value="1"/>
</dbReference>
<evidence type="ECO:0000256" key="1">
    <source>
        <dbReference type="SAM" id="MobiDB-lite"/>
    </source>
</evidence>
<dbReference type="Proteomes" id="UP000193309">
    <property type="component" value="Unassembled WGS sequence"/>
</dbReference>
<name>A0A1X7HUG2_9CORY</name>